<dbReference type="Gene3D" id="2.10.109.10">
    <property type="entry name" value="Umud Fragment, subunit A"/>
    <property type="match status" value="1"/>
</dbReference>
<evidence type="ECO:0000256" key="8">
    <source>
        <dbReference type="ARBA" id="ARBA00023128"/>
    </source>
</evidence>
<organism evidence="13 14">
    <name type="scientific">Coniophora puteana (strain RWD-64-598)</name>
    <name type="common">Brown rot fungus</name>
    <dbReference type="NCBI Taxonomy" id="741705"/>
    <lineage>
        <taxon>Eukaryota</taxon>
        <taxon>Fungi</taxon>
        <taxon>Dikarya</taxon>
        <taxon>Basidiomycota</taxon>
        <taxon>Agaricomycotina</taxon>
        <taxon>Agaricomycetes</taxon>
        <taxon>Agaricomycetidae</taxon>
        <taxon>Boletales</taxon>
        <taxon>Coniophorineae</taxon>
        <taxon>Coniophoraceae</taxon>
        <taxon>Coniophora</taxon>
    </lineage>
</organism>
<evidence type="ECO:0000256" key="10">
    <source>
        <dbReference type="PIRSR" id="PIRSR600223-1"/>
    </source>
</evidence>
<dbReference type="OMA" id="WIPVIAW"/>
<comment type="similarity">
    <text evidence="2">Belongs to the peptidase S26 family. IMP2 subfamily.</text>
</comment>
<keyword evidence="7" id="KW-1133">Transmembrane helix</keyword>
<dbReference type="GO" id="GO:0006627">
    <property type="term" value="P:protein processing involved in protein targeting to mitochondrion"/>
    <property type="evidence" value="ECO:0007669"/>
    <property type="project" value="InterPro"/>
</dbReference>
<gene>
    <name evidence="13" type="ORF">CONPUDRAFT_54670</name>
</gene>
<keyword evidence="6 11" id="KW-0378">Hydrolase</keyword>
<evidence type="ECO:0000256" key="6">
    <source>
        <dbReference type="ARBA" id="ARBA00022801"/>
    </source>
</evidence>
<evidence type="ECO:0000256" key="11">
    <source>
        <dbReference type="RuleBase" id="RU362041"/>
    </source>
</evidence>
<dbReference type="GeneID" id="19207687"/>
<evidence type="ECO:0000256" key="2">
    <source>
        <dbReference type="ARBA" id="ARBA00007066"/>
    </source>
</evidence>
<dbReference type="GO" id="GO:0042720">
    <property type="term" value="C:mitochondrial inner membrane peptidase complex"/>
    <property type="evidence" value="ECO:0007669"/>
    <property type="project" value="InterPro"/>
</dbReference>
<evidence type="ECO:0000256" key="9">
    <source>
        <dbReference type="ARBA" id="ARBA00023136"/>
    </source>
</evidence>
<dbReference type="PANTHER" id="PTHR46041:SF2">
    <property type="entry name" value="MITOCHONDRIAL INNER MEMBRANE PROTEASE SUBUNIT 2"/>
    <property type="match status" value="1"/>
</dbReference>
<dbReference type="GO" id="GO:0004252">
    <property type="term" value="F:serine-type endopeptidase activity"/>
    <property type="evidence" value="ECO:0007669"/>
    <property type="project" value="InterPro"/>
</dbReference>
<dbReference type="EC" id="3.4.21.-" evidence="11"/>
<keyword evidence="4" id="KW-0812">Transmembrane</keyword>
<dbReference type="RefSeq" id="XP_007767412.1">
    <property type="nucleotide sequence ID" value="XM_007769222.1"/>
</dbReference>
<dbReference type="AlphaFoldDB" id="A0A5M3MTC7"/>
<dbReference type="InterPro" id="IPR037730">
    <property type="entry name" value="IMP2"/>
</dbReference>
<comment type="subcellular location">
    <subcellularLocation>
        <location evidence="1">Mitochondrion inner membrane</location>
        <topology evidence="1">Single-pass membrane protein</topology>
    </subcellularLocation>
</comment>
<dbReference type="NCBIfam" id="TIGR02227">
    <property type="entry name" value="sigpep_I_bact"/>
    <property type="match status" value="1"/>
</dbReference>
<comment type="caution">
    <text evidence="13">The sequence shown here is derived from an EMBL/GenBank/DDBJ whole genome shotgun (WGS) entry which is preliminary data.</text>
</comment>
<evidence type="ECO:0000256" key="3">
    <source>
        <dbReference type="ARBA" id="ARBA00022670"/>
    </source>
</evidence>
<dbReference type="InterPro" id="IPR000223">
    <property type="entry name" value="Pept_S26A_signal_pept_1"/>
</dbReference>
<evidence type="ECO:0000259" key="12">
    <source>
        <dbReference type="Pfam" id="PF10502"/>
    </source>
</evidence>
<sequence length="193" mass="21912">MFQHLLKPVSFLYWLPVGIAVNEYVYTLKTVKGRSMQPTLNPDDSFSNDVLLFDRYSIRAGKPVNRGDIVALKDPIGGSKVIVKRIIAIEGDTVQTLPPYPDAEVVLPKGHVWVEGDEPFHTLDSNKFGSVPVSLIESRLTSIIWPLHRFGLVQSQIDKPLRSTFTKHSDWYCAMAAFERERKRQDRISEACK</sequence>
<dbReference type="CDD" id="cd06530">
    <property type="entry name" value="S26_SPase_I"/>
    <property type="match status" value="1"/>
</dbReference>
<feature type="domain" description="Peptidase S26" evidence="12">
    <location>
        <begin position="13"/>
        <end position="95"/>
    </location>
</feature>
<keyword evidence="14" id="KW-1185">Reference proteome</keyword>
<feature type="active site" evidence="10">
    <location>
        <position position="35"/>
    </location>
</feature>
<dbReference type="OrthoDB" id="308440at2759"/>
<protein>
    <recommendedName>
        <fullName evidence="11">Mitochondrial inner membrane protease subunit</fullName>
        <ecNumber evidence="11">3.4.21.-</ecNumber>
    </recommendedName>
</protein>
<keyword evidence="5 11" id="KW-0999">Mitochondrion inner membrane</keyword>
<evidence type="ECO:0000256" key="7">
    <source>
        <dbReference type="ARBA" id="ARBA00022989"/>
    </source>
</evidence>
<accession>A0A5M3MTC7</accession>
<dbReference type="Proteomes" id="UP000053558">
    <property type="component" value="Unassembled WGS sequence"/>
</dbReference>
<dbReference type="InterPro" id="IPR019533">
    <property type="entry name" value="Peptidase_S26"/>
</dbReference>
<proteinExistence type="inferred from homology"/>
<dbReference type="EMBL" id="JH711577">
    <property type="protein sequence ID" value="EIW82413.1"/>
    <property type="molecule type" value="Genomic_DNA"/>
</dbReference>
<dbReference type="Pfam" id="PF10502">
    <property type="entry name" value="Peptidase_S26"/>
    <property type="match status" value="1"/>
</dbReference>
<dbReference type="InterPro" id="IPR036286">
    <property type="entry name" value="LexA/Signal_pep-like_sf"/>
</dbReference>
<dbReference type="GO" id="GO:0006465">
    <property type="term" value="P:signal peptide processing"/>
    <property type="evidence" value="ECO:0007669"/>
    <property type="project" value="InterPro"/>
</dbReference>
<dbReference type="SUPFAM" id="SSF51306">
    <property type="entry name" value="LexA/Signal peptidase"/>
    <property type="match status" value="1"/>
</dbReference>
<evidence type="ECO:0000256" key="4">
    <source>
        <dbReference type="ARBA" id="ARBA00022692"/>
    </source>
</evidence>
<evidence type="ECO:0000256" key="5">
    <source>
        <dbReference type="ARBA" id="ARBA00022792"/>
    </source>
</evidence>
<keyword evidence="8 11" id="KW-0496">Mitochondrion</keyword>
<dbReference type="PANTHER" id="PTHR46041">
    <property type="entry name" value="MITOCHONDRIAL INNER MEMBRANE PROTEASE SUBUNIT 2"/>
    <property type="match status" value="1"/>
</dbReference>
<reference evidence="14" key="1">
    <citation type="journal article" date="2012" name="Science">
        <title>The Paleozoic origin of enzymatic lignin decomposition reconstructed from 31 fungal genomes.</title>
        <authorList>
            <person name="Floudas D."/>
            <person name="Binder M."/>
            <person name="Riley R."/>
            <person name="Barry K."/>
            <person name="Blanchette R.A."/>
            <person name="Henrissat B."/>
            <person name="Martinez A.T."/>
            <person name="Otillar R."/>
            <person name="Spatafora J.W."/>
            <person name="Yadav J.S."/>
            <person name="Aerts A."/>
            <person name="Benoit I."/>
            <person name="Boyd A."/>
            <person name="Carlson A."/>
            <person name="Copeland A."/>
            <person name="Coutinho P.M."/>
            <person name="de Vries R.P."/>
            <person name="Ferreira P."/>
            <person name="Findley K."/>
            <person name="Foster B."/>
            <person name="Gaskell J."/>
            <person name="Glotzer D."/>
            <person name="Gorecki P."/>
            <person name="Heitman J."/>
            <person name="Hesse C."/>
            <person name="Hori C."/>
            <person name="Igarashi K."/>
            <person name="Jurgens J.A."/>
            <person name="Kallen N."/>
            <person name="Kersten P."/>
            <person name="Kohler A."/>
            <person name="Kuees U."/>
            <person name="Kumar T.K.A."/>
            <person name="Kuo A."/>
            <person name="LaButti K."/>
            <person name="Larrondo L.F."/>
            <person name="Lindquist E."/>
            <person name="Ling A."/>
            <person name="Lombard V."/>
            <person name="Lucas S."/>
            <person name="Lundell T."/>
            <person name="Martin R."/>
            <person name="McLaughlin D.J."/>
            <person name="Morgenstern I."/>
            <person name="Morin E."/>
            <person name="Murat C."/>
            <person name="Nagy L.G."/>
            <person name="Nolan M."/>
            <person name="Ohm R.A."/>
            <person name="Patyshakuliyeva A."/>
            <person name="Rokas A."/>
            <person name="Ruiz-Duenas F.J."/>
            <person name="Sabat G."/>
            <person name="Salamov A."/>
            <person name="Samejima M."/>
            <person name="Schmutz J."/>
            <person name="Slot J.C."/>
            <person name="St John F."/>
            <person name="Stenlid J."/>
            <person name="Sun H."/>
            <person name="Sun S."/>
            <person name="Syed K."/>
            <person name="Tsang A."/>
            <person name="Wiebenga A."/>
            <person name="Young D."/>
            <person name="Pisabarro A."/>
            <person name="Eastwood D.C."/>
            <person name="Martin F."/>
            <person name="Cullen D."/>
            <person name="Grigoriev I.V."/>
            <person name="Hibbett D.S."/>
        </authorList>
    </citation>
    <scope>NUCLEOTIDE SEQUENCE [LARGE SCALE GENOMIC DNA]</scope>
    <source>
        <strain evidence="14">RWD-64-598 SS2</strain>
    </source>
</reference>
<dbReference type="KEGG" id="cput:CONPUDRAFT_54670"/>
<keyword evidence="9" id="KW-0472">Membrane</keyword>
<keyword evidence="3 11" id="KW-0645">Protease</keyword>
<evidence type="ECO:0000256" key="1">
    <source>
        <dbReference type="ARBA" id="ARBA00004434"/>
    </source>
</evidence>
<dbReference type="PRINTS" id="PR00727">
    <property type="entry name" value="LEADERPTASE"/>
</dbReference>
<evidence type="ECO:0000313" key="14">
    <source>
        <dbReference type="Proteomes" id="UP000053558"/>
    </source>
</evidence>
<name>A0A5M3MTC7_CONPW</name>
<evidence type="ECO:0000313" key="13">
    <source>
        <dbReference type="EMBL" id="EIW82413.1"/>
    </source>
</evidence>
<feature type="active site" evidence="10">
    <location>
        <position position="84"/>
    </location>
</feature>